<dbReference type="GeneID" id="67005701"/>
<reference evidence="1 2" key="1">
    <citation type="submission" date="2018-10" db="EMBL/GenBank/DDBJ databases">
        <title>Pan-genome distribution and transcriptional activeness of fungal secondary metabolism genes in Aspergillus section Fumigati.</title>
        <authorList>
            <person name="Takahashi H."/>
            <person name="Umemura M."/>
            <person name="Ninomiya A."/>
            <person name="Kusuya Y."/>
            <person name="Urayama S."/>
            <person name="Shimizu M."/>
            <person name="Watanabe A."/>
            <person name="Kamei K."/>
            <person name="Yaguchi T."/>
            <person name="Hagiwara D."/>
        </authorList>
    </citation>
    <scope>NUCLEOTIDE SEQUENCE [LARGE SCALE GENOMIC DNA]</scope>
    <source>
        <strain evidence="1 2">IFM 55266</strain>
    </source>
</reference>
<name>A0A9P3BH16_9EURO</name>
<protein>
    <submittedName>
        <fullName evidence="1">Uncharacterized protein</fullName>
    </submittedName>
</protein>
<keyword evidence="2" id="KW-1185">Reference proteome</keyword>
<evidence type="ECO:0000313" key="1">
    <source>
        <dbReference type="EMBL" id="GIJ88173.1"/>
    </source>
</evidence>
<sequence length="104" mass="11295">MCYSAAPNTTTFGRRRGLAGKGPQAVTEASIEKQYVQRATRFMLNTGQLMYLAEATELAWLELIAPSSERLPTAPAVTPAGMALPSTAPTRASARHWYAGPVRW</sequence>
<proteinExistence type="predicted"/>
<comment type="caution">
    <text evidence="1">The sequence shown here is derived from an EMBL/GenBank/DDBJ whole genome shotgun (WGS) entry which is preliminary data.</text>
</comment>
<dbReference type="EMBL" id="BHVY01000005">
    <property type="protein sequence ID" value="GIJ88173.1"/>
    <property type="molecule type" value="Genomic_DNA"/>
</dbReference>
<evidence type="ECO:0000313" key="2">
    <source>
        <dbReference type="Proteomes" id="UP001043456"/>
    </source>
</evidence>
<dbReference type="AlphaFoldDB" id="A0A9P3BH16"/>
<accession>A0A9P3BH16</accession>
<gene>
    <name evidence="1" type="ORF">Asppvi_007091</name>
</gene>
<dbReference type="Proteomes" id="UP001043456">
    <property type="component" value="Unassembled WGS sequence"/>
</dbReference>
<dbReference type="RefSeq" id="XP_043158919.1">
    <property type="nucleotide sequence ID" value="XM_043302984.1"/>
</dbReference>
<organism evidence="1 2">
    <name type="scientific">Aspergillus pseudoviridinutans</name>
    <dbReference type="NCBI Taxonomy" id="1517512"/>
    <lineage>
        <taxon>Eukaryota</taxon>
        <taxon>Fungi</taxon>
        <taxon>Dikarya</taxon>
        <taxon>Ascomycota</taxon>
        <taxon>Pezizomycotina</taxon>
        <taxon>Eurotiomycetes</taxon>
        <taxon>Eurotiomycetidae</taxon>
        <taxon>Eurotiales</taxon>
        <taxon>Aspergillaceae</taxon>
        <taxon>Aspergillus</taxon>
        <taxon>Aspergillus subgen. Fumigati</taxon>
    </lineage>
</organism>